<keyword evidence="1" id="KW-1133">Transmembrane helix</keyword>
<keyword evidence="1" id="KW-0472">Membrane</keyword>
<dbReference type="AlphaFoldDB" id="A0A1H0Q7Y6"/>
<feature type="transmembrane region" description="Helical" evidence="1">
    <location>
        <begin position="12"/>
        <end position="33"/>
    </location>
</feature>
<dbReference type="RefSeq" id="WP_074482716.1">
    <property type="nucleotide sequence ID" value="NZ_FNJK01000006.1"/>
</dbReference>
<reference evidence="3 4" key="1">
    <citation type="submission" date="2016-10" db="EMBL/GenBank/DDBJ databases">
        <authorList>
            <person name="de Groot N.N."/>
        </authorList>
    </citation>
    <scope>NUCLEOTIDE SEQUENCE [LARGE SCALE GENOMIC DNA]</scope>
    <source>
        <strain evidence="3 4">Sb04</strain>
    </source>
</reference>
<evidence type="ECO:0000256" key="1">
    <source>
        <dbReference type="SAM" id="Phobius"/>
    </source>
</evidence>
<evidence type="ECO:0000259" key="2">
    <source>
        <dbReference type="Pfam" id="PF22820"/>
    </source>
</evidence>
<accession>A0A1H0Q7Y6</accession>
<feature type="domain" description="TcaA 4th" evidence="2">
    <location>
        <begin position="199"/>
        <end position="271"/>
    </location>
</feature>
<dbReference type="Proteomes" id="UP000183816">
    <property type="component" value="Unassembled WGS sequence"/>
</dbReference>
<protein>
    <recommendedName>
        <fullName evidence="2">TcaA 4th domain-containing protein</fullName>
    </recommendedName>
</protein>
<name>A0A1H0Q7Y6_STREI</name>
<keyword evidence="1" id="KW-0812">Transmembrane</keyword>
<sequence>MKKFKHTLKRKKIWIPSLILATLLIVFVVWGSFHYSKKQVIRDYVSAYQKSGDTFDNIKGYIVWADNNEKVTTDEAKYATFSKLSKTEADKLSSELEKADASDDAYVKKIGRKFLIFPNYRIALKPLNLTIKTNVNKVDVLLNKKKVAISDSDDYQVNLERLPIADYTASISGKYNGKPVELSKAYDGKNTLLDLSVSFKNFKVTSNLVDGDLYFDDTRVGTLENGEYEVSDYPLTDSAQAYVKKKFSDGDLKSQKQALSSISDGDTVALNVDNLLDNETAGKVLVSAFDQMILYLNAGQDSPTVSTVFEDGGNNEFYKGLKESIKAKMQTDSRKATSLTVPNITLTSLSQVGKETYVVGFTATYDFHYDSSTDPEKQTSGEVIQTLEGKLTLKKVGTSYVVANSGQKSITVTNEDNQIKVDSLFPEAMLGTWKVDDKNDTSFTFDADGTVTQTTKNNKKQTKITAIEDKGNNVYHFVYGDDADTSVFVVSGLGGVGVKYTFGIKVDGNKLTLVVWQANKDADFDYSKPMLGKTLSKK</sequence>
<dbReference type="Pfam" id="PF22820">
    <property type="entry name" value="TcaA_3rd_4th"/>
    <property type="match status" value="1"/>
</dbReference>
<proteinExistence type="predicted"/>
<organism evidence="3 4">
    <name type="scientific">Streptococcus equinus</name>
    <name type="common">Streptococcus bovis</name>
    <dbReference type="NCBI Taxonomy" id="1335"/>
    <lineage>
        <taxon>Bacteria</taxon>
        <taxon>Bacillati</taxon>
        <taxon>Bacillota</taxon>
        <taxon>Bacilli</taxon>
        <taxon>Lactobacillales</taxon>
        <taxon>Streptococcaceae</taxon>
        <taxon>Streptococcus</taxon>
    </lineage>
</organism>
<dbReference type="InterPro" id="IPR054530">
    <property type="entry name" value="TcaA_4th"/>
</dbReference>
<evidence type="ECO:0000313" key="3">
    <source>
        <dbReference type="EMBL" id="SDP13444.1"/>
    </source>
</evidence>
<dbReference type="OrthoDB" id="2216620at2"/>
<dbReference type="EMBL" id="FNJK01000006">
    <property type="protein sequence ID" value="SDP13444.1"/>
    <property type="molecule type" value="Genomic_DNA"/>
</dbReference>
<gene>
    <name evidence="3" type="ORF">SAMN05216347_10610</name>
</gene>
<evidence type="ECO:0000313" key="4">
    <source>
        <dbReference type="Proteomes" id="UP000183816"/>
    </source>
</evidence>